<dbReference type="InterPro" id="IPR013424">
    <property type="entry name" value="Ice-binding_C"/>
</dbReference>
<accession>A0ABT9EMW8</accession>
<evidence type="ECO:0000259" key="2">
    <source>
        <dbReference type="Pfam" id="PF07589"/>
    </source>
</evidence>
<evidence type="ECO:0000259" key="3">
    <source>
        <dbReference type="Pfam" id="PF14339"/>
    </source>
</evidence>
<dbReference type="SUPFAM" id="SSF82171">
    <property type="entry name" value="DPP6 N-terminal domain-like"/>
    <property type="match status" value="1"/>
</dbReference>
<comment type="caution">
    <text evidence="4">The sequence shown here is derived from an EMBL/GenBank/DDBJ whole genome shotgun (WGS) entry which is preliminary data.</text>
</comment>
<sequence>MKPALWALAIGVALSASGAQAATIYGVDETNNLVSFDSANPSTFSSSVKITGLTNSIQALDFRPVNGALYGLGSDKTVYMIDTGTGAATAVGGALAITGTEFAFDFNPTIDRLRIVSNTNQNYVFDPNTGGLTTATSVFYAEGDVNAGRDADVTGGAYTSSTLGAAAGTTQLYGIDTALDVLVRQANSAGTLTTVGATGVDLGSRTSFDIAGSDAFAFNGSTLYRVDLNSGAFSQVGTTGRALFGIAISPVPEASTWAMMLVGFGMVAGAARYRSRRVTAAIA</sequence>
<dbReference type="RefSeq" id="WP_305174020.1">
    <property type="nucleotide sequence ID" value="NZ_JAUUDS010000008.1"/>
</dbReference>
<dbReference type="NCBIfam" id="NF035944">
    <property type="entry name" value="PEPxxWA-CTERM"/>
    <property type="match status" value="1"/>
</dbReference>
<reference evidence="4 5" key="1">
    <citation type="submission" date="2023-07" db="EMBL/GenBank/DDBJ databases">
        <authorList>
            <person name="Kim M.K."/>
        </authorList>
    </citation>
    <scope>NUCLEOTIDE SEQUENCE [LARGE SCALE GENOMIC DNA]</scope>
    <source>
        <strain evidence="4 5">KR1UV-12</strain>
    </source>
</reference>
<feature type="chain" id="PRO_5046549258" evidence="1">
    <location>
        <begin position="22"/>
        <end position="283"/>
    </location>
</feature>
<evidence type="ECO:0000313" key="4">
    <source>
        <dbReference type="EMBL" id="MDP1028302.1"/>
    </source>
</evidence>
<proteinExistence type="predicted"/>
<dbReference type="InterPro" id="IPR025507">
    <property type="entry name" value="DUF4394"/>
</dbReference>
<evidence type="ECO:0000256" key="1">
    <source>
        <dbReference type="SAM" id="SignalP"/>
    </source>
</evidence>
<keyword evidence="1" id="KW-0732">Signal</keyword>
<protein>
    <submittedName>
        <fullName evidence="4">DUF4394 domain-containing protein</fullName>
    </submittedName>
</protein>
<keyword evidence="5" id="KW-1185">Reference proteome</keyword>
<feature type="signal peptide" evidence="1">
    <location>
        <begin position="1"/>
        <end position="21"/>
    </location>
</feature>
<evidence type="ECO:0000313" key="5">
    <source>
        <dbReference type="Proteomes" id="UP001230685"/>
    </source>
</evidence>
<dbReference type="Proteomes" id="UP001230685">
    <property type="component" value="Unassembled WGS sequence"/>
</dbReference>
<feature type="domain" description="Ice-binding protein C-terminal" evidence="2">
    <location>
        <begin position="250"/>
        <end position="274"/>
    </location>
</feature>
<feature type="domain" description="DUF4394" evidence="3">
    <location>
        <begin position="32"/>
        <end position="247"/>
    </location>
</feature>
<name>A0ABT9EMW8_9SPHN</name>
<dbReference type="Pfam" id="PF14339">
    <property type="entry name" value="DUF4394"/>
    <property type="match status" value="1"/>
</dbReference>
<organism evidence="4 5">
    <name type="scientific">Sphingomonas aurea</name>
    <dbReference type="NCBI Taxonomy" id="3063994"/>
    <lineage>
        <taxon>Bacteria</taxon>
        <taxon>Pseudomonadati</taxon>
        <taxon>Pseudomonadota</taxon>
        <taxon>Alphaproteobacteria</taxon>
        <taxon>Sphingomonadales</taxon>
        <taxon>Sphingomonadaceae</taxon>
        <taxon>Sphingomonas</taxon>
    </lineage>
</organism>
<gene>
    <name evidence="4" type="ORF">Q5H91_13845</name>
</gene>
<dbReference type="Pfam" id="PF07589">
    <property type="entry name" value="PEP-CTERM"/>
    <property type="match status" value="1"/>
</dbReference>
<dbReference type="EMBL" id="JAUUDS010000008">
    <property type="protein sequence ID" value="MDP1028302.1"/>
    <property type="molecule type" value="Genomic_DNA"/>
</dbReference>